<name>A0A2V2NCW4_9EURY</name>
<gene>
    <name evidence="1" type="ORF">DLD82_09320</name>
</gene>
<evidence type="ECO:0000313" key="1">
    <source>
        <dbReference type="EMBL" id="PWR73441.1"/>
    </source>
</evidence>
<accession>A0A2V2NCW4</accession>
<reference evidence="1 2" key="1">
    <citation type="submission" date="2018-05" db="EMBL/GenBank/DDBJ databases">
        <title>Draft genome of Methanospirillum stamsii Pt1.</title>
        <authorList>
            <person name="Dueholm M.S."/>
            <person name="Nielsen P.H."/>
            <person name="Bakmann L.F."/>
            <person name="Otzen D.E."/>
        </authorList>
    </citation>
    <scope>NUCLEOTIDE SEQUENCE [LARGE SCALE GENOMIC DNA]</scope>
    <source>
        <strain evidence="1 2">Pt1</strain>
    </source>
</reference>
<comment type="caution">
    <text evidence="1">The sequence shown here is derived from an EMBL/GenBank/DDBJ whole genome shotgun (WGS) entry which is preliminary data.</text>
</comment>
<dbReference type="EMBL" id="QGMZ01000018">
    <property type="protein sequence ID" value="PWR73441.1"/>
    <property type="molecule type" value="Genomic_DNA"/>
</dbReference>
<proteinExistence type="predicted"/>
<organism evidence="1 2">
    <name type="scientific">Methanospirillum stamsii</name>
    <dbReference type="NCBI Taxonomy" id="1277351"/>
    <lineage>
        <taxon>Archaea</taxon>
        <taxon>Methanobacteriati</taxon>
        <taxon>Methanobacteriota</taxon>
        <taxon>Stenosarchaea group</taxon>
        <taxon>Methanomicrobia</taxon>
        <taxon>Methanomicrobiales</taxon>
        <taxon>Methanospirillaceae</taxon>
        <taxon>Methanospirillum</taxon>
    </lineage>
</organism>
<protein>
    <submittedName>
        <fullName evidence="1">Uncharacterized protein</fullName>
    </submittedName>
</protein>
<dbReference type="AlphaFoldDB" id="A0A2V2NCW4"/>
<evidence type="ECO:0000313" key="2">
    <source>
        <dbReference type="Proteomes" id="UP000245934"/>
    </source>
</evidence>
<sequence>MYIDQFLPGQKYHELKSRPLPLIFWITTCFRSMICIPVYIHDSKHDIGLSDALEIHFLNSLKFIGTGNIPEKSKRMNRIIQ</sequence>
<keyword evidence="2" id="KW-1185">Reference proteome</keyword>
<dbReference type="Proteomes" id="UP000245934">
    <property type="component" value="Unassembled WGS sequence"/>
</dbReference>